<dbReference type="Pfam" id="PF13241">
    <property type="entry name" value="NAD_binding_7"/>
    <property type="match status" value="1"/>
</dbReference>
<dbReference type="PANTHER" id="PTHR35330:SF1">
    <property type="entry name" value="SIROHEME BIOSYNTHESIS PROTEIN MET8"/>
    <property type="match status" value="1"/>
</dbReference>
<proteinExistence type="predicted"/>
<evidence type="ECO:0000256" key="4">
    <source>
        <dbReference type="ARBA" id="ARBA00023027"/>
    </source>
</evidence>
<gene>
    <name evidence="7" type="ORF">FB473_003510</name>
</gene>
<dbReference type="InterPro" id="IPR036291">
    <property type="entry name" value="NAD(P)-bd_dom_sf"/>
</dbReference>
<dbReference type="RefSeq" id="WP_167171996.1">
    <property type="nucleotide sequence ID" value="NZ_BAAAOO010000006.1"/>
</dbReference>
<evidence type="ECO:0000256" key="3">
    <source>
        <dbReference type="ARBA" id="ARBA00023002"/>
    </source>
</evidence>
<dbReference type="Proteomes" id="UP000749311">
    <property type="component" value="Unassembled WGS sequence"/>
</dbReference>
<evidence type="ECO:0000313" key="8">
    <source>
        <dbReference type="Proteomes" id="UP000749311"/>
    </source>
</evidence>
<reference evidence="7 8" key="1">
    <citation type="submission" date="2020-02" db="EMBL/GenBank/DDBJ databases">
        <title>Sequencing the genomes of 1000 actinobacteria strains.</title>
        <authorList>
            <person name="Klenk H.-P."/>
        </authorList>
    </citation>
    <scope>NUCLEOTIDE SEQUENCE [LARGE SCALE GENOMIC DNA]</scope>
    <source>
        <strain evidence="7 8">DSM 19609</strain>
    </source>
</reference>
<accession>A0ABX0SKF7</accession>
<comment type="caution">
    <text evidence="7">The sequence shown here is derived from an EMBL/GenBank/DDBJ whole genome shotgun (WGS) entry which is preliminary data.</text>
</comment>
<name>A0ABX0SKF7_9ACTN</name>
<dbReference type="InterPro" id="IPR006367">
    <property type="entry name" value="Sirohaem_synthase_N"/>
</dbReference>
<comment type="pathway">
    <text evidence="1">Porphyrin-containing compound metabolism; siroheme biosynthesis; sirohydrochlorin from precorrin-2: step 1/1.</text>
</comment>
<sequence length="187" mass="19657">MTDTRSWWHTGIRLPVTGWEEDDISTMSTGPVADRSEGAPGYLVSLYLAGRDVLVVGGGVVAGRRIPALLAAGARVRVVAPQVSDEVRRLVDGGQVAHESRPVRPGDVDGAWYVLAASDDPQVNAMVAATAERNHTFCVRADWAPGGSASTPATASAGGLTVAVVGNRDPHRSVRVRDALLRVLGEE</sequence>
<protein>
    <recommendedName>
        <fullName evidence="2">precorrin-2 dehydrogenase</fullName>
        <ecNumber evidence="2">1.3.1.76</ecNumber>
    </recommendedName>
</protein>
<evidence type="ECO:0000256" key="5">
    <source>
        <dbReference type="ARBA" id="ARBA00023244"/>
    </source>
</evidence>
<evidence type="ECO:0000256" key="2">
    <source>
        <dbReference type="ARBA" id="ARBA00012400"/>
    </source>
</evidence>
<evidence type="ECO:0000256" key="1">
    <source>
        <dbReference type="ARBA" id="ARBA00005010"/>
    </source>
</evidence>
<dbReference type="EMBL" id="JAAMOZ010000005">
    <property type="protein sequence ID" value="NIH58809.1"/>
    <property type="molecule type" value="Genomic_DNA"/>
</dbReference>
<organism evidence="7 8">
    <name type="scientific">Brooklawnia cerclae</name>
    <dbReference type="NCBI Taxonomy" id="349934"/>
    <lineage>
        <taxon>Bacteria</taxon>
        <taxon>Bacillati</taxon>
        <taxon>Actinomycetota</taxon>
        <taxon>Actinomycetes</taxon>
        <taxon>Propionibacteriales</taxon>
        <taxon>Propionibacteriaceae</taxon>
        <taxon>Brooklawnia</taxon>
    </lineage>
</organism>
<evidence type="ECO:0000256" key="6">
    <source>
        <dbReference type="ARBA" id="ARBA00047561"/>
    </source>
</evidence>
<dbReference type="NCBIfam" id="TIGR01470">
    <property type="entry name" value="cysG_Nterm"/>
    <property type="match status" value="1"/>
</dbReference>
<keyword evidence="3" id="KW-0560">Oxidoreductase</keyword>
<dbReference type="EC" id="1.3.1.76" evidence="2"/>
<dbReference type="SUPFAM" id="SSF51735">
    <property type="entry name" value="NAD(P)-binding Rossmann-fold domains"/>
    <property type="match status" value="1"/>
</dbReference>
<evidence type="ECO:0000313" key="7">
    <source>
        <dbReference type="EMBL" id="NIH58809.1"/>
    </source>
</evidence>
<dbReference type="PANTHER" id="PTHR35330">
    <property type="entry name" value="SIROHEME BIOSYNTHESIS PROTEIN MET8"/>
    <property type="match status" value="1"/>
</dbReference>
<dbReference type="InterPro" id="IPR028161">
    <property type="entry name" value="Met8-like"/>
</dbReference>
<comment type="catalytic activity">
    <reaction evidence="6">
        <text>precorrin-2 + NAD(+) = sirohydrochlorin + NADH + 2 H(+)</text>
        <dbReference type="Rhea" id="RHEA:15613"/>
        <dbReference type="ChEBI" id="CHEBI:15378"/>
        <dbReference type="ChEBI" id="CHEBI:57540"/>
        <dbReference type="ChEBI" id="CHEBI:57945"/>
        <dbReference type="ChEBI" id="CHEBI:58351"/>
        <dbReference type="ChEBI" id="CHEBI:58827"/>
        <dbReference type="EC" id="1.3.1.76"/>
    </reaction>
</comment>
<keyword evidence="4" id="KW-0520">NAD</keyword>
<dbReference type="Gene3D" id="3.40.50.720">
    <property type="entry name" value="NAD(P)-binding Rossmann-like Domain"/>
    <property type="match status" value="1"/>
</dbReference>
<keyword evidence="5" id="KW-0627">Porphyrin biosynthesis</keyword>
<keyword evidence="8" id="KW-1185">Reference proteome</keyword>